<accession>A0A381W864</accession>
<sequence>MVKAVVNLVIQYRMIILILATVITSIAGYFAITGLTLRVSLNEMLPSKHENVILYKEFSDKFGGVNTVLVMVENKNGTVYDKEFLEKYKKISDSFYFHDANRKALFEAVNLRKTRAVSGAQGQIVVNPIMWPNLPKTDAEMEKFKLLIHGQFSGYLISLDEKSLMIVSEFKEDVDTAALVDFVENIRAEYEDGTIKLSIVGRPILLGEVKNELPKMILIFAVSVLVISIILYLFFST</sequence>
<dbReference type="GO" id="GO:0005886">
    <property type="term" value="C:plasma membrane"/>
    <property type="evidence" value="ECO:0007669"/>
    <property type="project" value="TreeGrafter"/>
</dbReference>
<protein>
    <recommendedName>
        <fullName evidence="3">Membrane transport protein MMPL domain-containing protein</fullName>
    </recommendedName>
</protein>
<dbReference type="AlphaFoldDB" id="A0A381W864"/>
<proteinExistence type="predicted"/>
<dbReference type="EMBL" id="UINC01011005">
    <property type="protein sequence ID" value="SVA48746.1"/>
    <property type="molecule type" value="Genomic_DNA"/>
</dbReference>
<dbReference type="InterPro" id="IPR050545">
    <property type="entry name" value="Mycobact_MmpL"/>
</dbReference>
<name>A0A381W864_9ZZZZ</name>
<feature type="non-terminal residue" evidence="2">
    <location>
        <position position="237"/>
    </location>
</feature>
<keyword evidence="1" id="KW-1133">Transmembrane helix</keyword>
<keyword evidence="1" id="KW-0472">Membrane</keyword>
<keyword evidence="1" id="KW-0812">Transmembrane</keyword>
<dbReference type="PANTHER" id="PTHR33406:SF13">
    <property type="entry name" value="MEMBRANE PROTEIN YDFJ"/>
    <property type="match status" value="1"/>
</dbReference>
<organism evidence="2">
    <name type="scientific">marine metagenome</name>
    <dbReference type="NCBI Taxonomy" id="408172"/>
    <lineage>
        <taxon>unclassified sequences</taxon>
        <taxon>metagenomes</taxon>
        <taxon>ecological metagenomes</taxon>
    </lineage>
</organism>
<evidence type="ECO:0000256" key="1">
    <source>
        <dbReference type="SAM" id="Phobius"/>
    </source>
</evidence>
<reference evidence="2" key="1">
    <citation type="submission" date="2018-05" db="EMBL/GenBank/DDBJ databases">
        <authorList>
            <person name="Lanie J.A."/>
            <person name="Ng W.-L."/>
            <person name="Kazmierczak K.M."/>
            <person name="Andrzejewski T.M."/>
            <person name="Davidsen T.M."/>
            <person name="Wayne K.J."/>
            <person name="Tettelin H."/>
            <person name="Glass J.I."/>
            <person name="Rusch D."/>
            <person name="Podicherti R."/>
            <person name="Tsui H.-C.T."/>
            <person name="Winkler M.E."/>
        </authorList>
    </citation>
    <scope>NUCLEOTIDE SEQUENCE</scope>
</reference>
<dbReference type="PANTHER" id="PTHR33406">
    <property type="entry name" value="MEMBRANE PROTEIN MJ1562-RELATED"/>
    <property type="match status" value="1"/>
</dbReference>
<feature type="transmembrane region" description="Helical" evidence="1">
    <location>
        <begin position="216"/>
        <end position="235"/>
    </location>
</feature>
<feature type="transmembrane region" description="Helical" evidence="1">
    <location>
        <begin position="12"/>
        <end position="37"/>
    </location>
</feature>
<gene>
    <name evidence="2" type="ORF">METZ01_LOCUS101600</name>
</gene>
<evidence type="ECO:0008006" key="3">
    <source>
        <dbReference type="Google" id="ProtNLM"/>
    </source>
</evidence>
<evidence type="ECO:0000313" key="2">
    <source>
        <dbReference type="EMBL" id="SVA48746.1"/>
    </source>
</evidence>